<dbReference type="Proteomes" id="UP000297646">
    <property type="component" value="Unassembled WGS sequence"/>
</dbReference>
<dbReference type="AlphaFoldDB" id="A0A4Z0S005"/>
<dbReference type="OrthoDB" id="2189687at2"/>
<protein>
    <submittedName>
        <fullName evidence="1">Reductase</fullName>
    </submittedName>
</protein>
<reference evidence="1 2" key="1">
    <citation type="submission" date="2018-03" db="EMBL/GenBank/DDBJ databases">
        <title>Genome sequencing of Weissella confusa isolates.</title>
        <authorList>
            <person name="Kajala I."/>
            <person name="Baruah R."/>
            <person name="Bergsveinson J."/>
            <person name="Juvonen R."/>
            <person name="Ziola B."/>
        </authorList>
    </citation>
    <scope>NUCLEOTIDE SEQUENCE [LARGE SCALE GENOMIC DNA]</scope>
    <source>
        <strain evidence="1 2">VTT E-062653</strain>
    </source>
</reference>
<organism evidence="1 2">
    <name type="scientific">Weissella confusa</name>
    <name type="common">Lactobacillus confusus</name>
    <dbReference type="NCBI Taxonomy" id="1583"/>
    <lineage>
        <taxon>Bacteria</taxon>
        <taxon>Bacillati</taxon>
        <taxon>Bacillota</taxon>
        <taxon>Bacilli</taxon>
        <taxon>Lactobacillales</taxon>
        <taxon>Lactobacillaceae</taxon>
        <taxon>Weissella</taxon>
    </lineage>
</organism>
<gene>
    <name evidence="1" type="ORF">C6P11_06535</name>
</gene>
<dbReference type="RefSeq" id="WP_135519669.1">
    <property type="nucleotide sequence ID" value="NZ_CP168942.1"/>
</dbReference>
<sequence>MLVVVRKDQPKIAMGLLSYLPRLHDVASVQREIDWYQASDAREILLWQSTETQHYVAVLGVEAVFDSIVLRLVVFGPEVPVTSRIAVGSEIYEAMKLRYPDKTIVGTISTQPILTEWRKYLHHG</sequence>
<evidence type="ECO:0000313" key="1">
    <source>
        <dbReference type="EMBL" id="TGE72397.1"/>
    </source>
</evidence>
<dbReference type="EMBL" id="PVSN01000042">
    <property type="protein sequence ID" value="TGE72397.1"/>
    <property type="molecule type" value="Genomic_DNA"/>
</dbReference>
<proteinExistence type="predicted"/>
<evidence type="ECO:0000313" key="2">
    <source>
        <dbReference type="Proteomes" id="UP000297646"/>
    </source>
</evidence>
<comment type="caution">
    <text evidence="1">The sequence shown here is derived from an EMBL/GenBank/DDBJ whole genome shotgun (WGS) entry which is preliminary data.</text>
</comment>
<accession>A0A4Z0S005</accession>
<name>A0A4Z0S005_WEICO</name>